<evidence type="ECO:0000256" key="3">
    <source>
        <dbReference type="ARBA" id="ARBA00022490"/>
    </source>
</evidence>
<dbReference type="FunFam" id="2.30.29.70:FF:000001">
    <property type="entry name" value="Proteasomal ubiquitin receptor ADRM1"/>
    <property type="match status" value="1"/>
</dbReference>
<keyword evidence="5" id="KW-0539">Nucleus</keyword>
<dbReference type="Proteomes" id="UP000469890">
    <property type="component" value="Unassembled WGS sequence"/>
</dbReference>
<comment type="caution">
    <text evidence="9">The sequence shown here is derived from an EMBL/GenBank/DDBJ whole genome shotgun (WGS) entry which is preliminary data.</text>
</comment>
<sequence length="368" mass="40567">MMNLFQTTPAETHLVQFNAGKCIVDGTWIKPDTRKGQVYMDQGEDRLLHLYWKERKTQSVAEDDLIIFPDEAEFRQITQCTTGRVYLLQFKTSNERHFYWMQSKNDEKDKEVVERVNELIRDPDANMNAASDLDEPSSHAELMRLLNGVESQDPNITPENLLQFLNSMNGSGDTQDEDDEDDEDEPMETATTSPVAATTTTTRAPAAENTTHTPQQAPAAAPAEAPTASTPSVPVATTQQSNEQLDQLRQMLANVRPAEASAPIALSDILTTQSITPLLNDPEMCASLFPFLPEESERSAEEVRQVVKSPQFSQALQSLSAALQTGQLGPLLSQLGLDPSAGNSVESFLIAIGEQAKQKKNNGDAMEE</sequence>
<feature type="domain" description="DEUBAD" evidence="7">
    <location>
        <begin position="257"/>
        <end position="362"/>
    </location>
</feature>
<dbReference type="CDD" id="cd13314">
    <property type="entry name" value="PH_Rpn13"/>
    <property type="match status" value="1"/>
</dbReference>
<keyword evidence="9" id="KW-0675">Receptor</keyword>
<dbReference type="EMBL" id="JAAECE010000009">
    <property type="protein sequence ID" value="KAF1797433.1"/>
    <property type="molecule type" value="Genomic_DNA"/>
</dbReference>
<evidence type="ECO:0000259" key="8">
    <source>
        <dbReference type="PROSITE" id="PS51917"/>
    </source>
</evidence>
<dbReference type="InterPro" id="IPR032368">
    <property type="entry name" value="RPN13_DEUBAD"/>
</dbReference>
<feature type="region of interest" description="Disordered" evidence="6">
    <location>
        <begin position="165"/>
        <end position="240"/>
    </location>
</feature>
<dbReference type="GO" id="GO:0070628">
    <property type="term" value="F:proteasome binding"/>
    <property type="evidence" value="ECO:0007669"/>
    <property type="project" value="TreeGrafter"/>
</dbReference>
<evidence type="ECO:0000256" key="6">
    <source>
        <dbReference type="SAM" id="MobiDB-lite"/>
    </source>
</evidence>
<reference evidence="9 10" key="1">
    <citation type="submission" date="2019-09" db="EMBL/GenBank/DDBJ databases">
        <authorList>
            <consortium name="DOE Joint Genome Institute"/>
            <person name="Mondo S.J."/>
            <person name="Navarro-Mendoza M.I."/>
            <person name="Perez-Arques C."/>
            <person name="Panchal S."/>
            <person name="Nicolas F.E."/>
            <person name="Ganguly P."/>
            <person name="Pangilinan J."/>
            <person name="Grigoriev I."/>
            <person name="Heitman J."/>
            <person name="Sanya K."/>
            <person name="Garre V."/>
        </authorList>
    </citation>
    <scope>NUCLEOTIDE SEQUENCE [LARGE SCALE GENOMIC DNA]</scope>
    <source>
        <strain evidence="9 10">MU402</strain>
    </source>
</reference>
<evidence type="ECO:0000256" key="1">
    <source>
        <dbReference type="ARBA" id="ARBA00004123"/>
    </source>
</evidence>
<dbReference type="Gene3D" id="2.30.29.70">
    <property type="entry name" value="Proteasomal ubiquitin receptor Rpn13/ADRM1"/>
    <property type="match status" value="1"/>
</dbReference>
<evidence type="ECO:0000313" key="9">
    <source>
        <dbReference type="EMBL" id="KAF1797433.1"/>
    </source>
</evidence>
<dbReference type="PANTHER" id="PTHR12225:SF0">
    <property type="entry name" value="PROTEASOMAL UBIQUITIN RECEPTOR ADRM1"/>
    <property type="match status" value="1"/>
</dbReference>
<feature type="domain" description="Pru" evidence="8">
    <location>
        <begin position="9"/>
        <end position="123"/>
    </location>
</feature>
<protein>
    <submittedName>
        <fullName evidence="9">Proteasome complex subunit Rpn13 ubiquitin receptor-domain-containing protein</fullName>
    </submittedName>
</protein>
<keyword evidence="3" id="KW-0963">Cytoplasm</keyword>
<accession>A0A8H4EY31</accession>
<dbReference type="PROSITE" id="PS51917">
    <property type="entry name" value="PRU"/>
    <property type="match status" value="1"/>
</dbReference>
<evidence type="ECO:0000259" key="7">
    <source>
        <dbReference type="PROSITE" id="PS51916"/>
    </source>
</evidence>
<dbReference type="AlphaFoldDB" id="A0A8H4EY31"/>
<dbReference type="GO" id="GO:0008541">
    <property type="term" value="C:proteasome regulatory particle, lid subcomplex"/>
    <property type="evidence" value="ECO:0007669"/>
    <property type="project" value="TreeGrafter"/>
</dbReference>
<organism evidence="9 10">
    <name type="scientific">Mucor circinelloides f. lusitanicus</name>
    <name type="common">Mucor racemosus var. lusitanicus</name>
    <dbReference type="NCBI Taxonomy" id="29924"/>
    <lineage>
        <taxon>Eukaryota</taxon>
        <taxon>Fungi</taxon>
        <taxon>Fungi incertae sedis</taxon>
        <taxon>Mucoromycota</taxon>
        <taxon>Mucoromycotina</taxon>
        <taxon>Mucoromycetes</taxon>
        <taxon>Mucorales</taxon>
        <taxon>Mucorineae</taxon>
        <taxon>Mucoraceae</taxon>
        <taxon>Mucor</taxon>
    </lineage>
</organism>
<dbReference type="InterPro" id="IPR006773">
    <property type="entry name" value="Rpn13/ADRM1"/>
</dbReference>
<evidence type="ECO:0000256" key="5">
    <source>
        <dbReference type="ARBA" id="ARBA00023242"/>
    </source>
</evidence>
<dbReference type="GO" id="GO:0005634">
    <property type="term" value="C:nucleus"/>
    <property type="evidence" value="ECO:0007669"/>
    <property type="project" value="UniProtKB-SubCell"/>
</dbReference>
<dbReference type="PANTHER" id="PTHR12225">
    <property type="entry name" value="ADHESION REGULATING MOLECULE 1 110 KDA CELL MEMBRANE GLYCOPROTEIN"/>
    <property type="match status" value="1"/>
</dbReference>
<dbReference type="Gene3D" id="1.10.2020.20">
    <property type="match status" value="1"/>
</dbReference>
<dbReference type="InterPro" id="IPR044867">
    <property type="entry name" value="DEUBAD_dom"/>
</dbReference>
<dbReference type="Pfam" id="PF16550">
    <property type="entry name" value="RPN13_C"/>
    <property type="match status" value="1"/>
</dbReference>
<comment type="subcellular location">
    <subcellularLocation>
        <location evidence="2">Cytoplasm</location>
    </subcellularLocation>
    <subcellularLocation>
        <location evidence="1">Nucleus</location>
    </subcellularLocation>
</comment>
<dbReference type="Pfam" id="PF04683">
    <property type="entry name" value="Rpn13_ADRM1_Pru"/>
    <property type="match status" value="1"/>
</dbReference>
<dbReference type="InterPro" id="IPR038108">
    <property type="entry name" value="RPN13_DEUBAD_sf"/>
</dbReference>
<evidence type="ECO:0000313" key="10">
    <source>
        <dbReference type="Proteomes" id="UP000469890"/>
    </source>
</evidence>
<dbReference type="GO" id="GO:0005737">
    <property type="term" value="C:cytoplasm"/>
    <property type="evidence" value="ECO:0007669"/>
    <property type="project" value="UniProtKB-SubCell"/>
</dbReference>
<name>A0A8H4EY31_MUCCL</name>
<evidence type="ECO:0000256" key="4">
    <source>
        <dbReference type="ARBA" id="ARBA00022942"/>
    </source>
</evidence>
<gene>
    <name evidence="9" type="ORF">FB192DRAFT_1174842</name>
</gene>
<feature type="compositionally biased region" description="Low complexity" evidence="6">
    <location>
        <begin position="189"/>
        <end position="232"/>
    </location>
</feature>
<dbReference type="GO" id="GO:0061133">
    <property type="term" value="F:endopeptidase activator activity"/>
    <property type="evidence" value="ECO:0007669"/>
    <property type="project" value="TreeGrafter"/>
</dbReference>
<dbReference type="InterPro" id="IPR038633">
    <property type="entry name" value="Rpn13/ADRM1_Pru_sf"/>
</dbReference>
<keyword evidence="4 9" id="KW-0647">Proteasome</keyword>
<feature type="compositionally biased region" description="Acidic residues" evidence="6">
    <location>
        <begin position="174"/>
        <end position="187"/>
    </location>
</feature>
<dbReference type="InterPro" id="IPR044868">
    <property type="entry name" value="Rpn13/ADRM1_Pru"/>
</dbReference>
<evidence type="ECO:0000256" key="2">
    <source>
        <dbReference type="ARBA" id="ARBA00004496"/>
    </source>
</evidence>
<proteinExistence type="predicted"/>
<dbReference type="PROSITE" id="PS51916">
    <property type="entry name" value="DEUBAD"/>
    <property type="match status" value="1"/>
</dbReference>